<dbReference type="InterPro" id="IPR054708">
    <property type="entry name" value="MTPAP-like_central"/>
</dbReference>
<dbReference type="Gene3D" id="3.30.460.10">
    <property type="entry name" value="Beta Polymerase, domain 2"/>
    <property type="match status" value="1"/>
</dbReference>
<dbReference type="Pfam" id="PF03828">
    <property type="entry name" value="PAP_assoc"/>
    <property type="match status" value="1"/>
</dbReference>
<organism evidence="13 14">
    <name type="scientific">Meloidogyne enterolobii</name>
    <name type="common">Root-knot nematode worm</name>
    <name type="synonym">Meloidogyne mayaguensis</name>
    <dbReference type="NCBI Taxonomy" id="390850"/>
    <lineage>
        <taxon>Eukaryota</taxon>
        <taxon>Metazoa</taxon>
        <taxon>Ecdysozoa</taxon>
        <taxon>Nematoda</taxon>
        <taxon>Chromadorea</taxon>
        <taxon>Rhabditida</taxon>
        <taxon>Tylenchina</taxon>
        <taxon>Tylenchomorpha</taxon>
        <taxon>Tylenchoidea</taxon>
        <taxon>Meloidogynidae</taxon>
        <taxon>Meloidogyninae</taxon>
        <taxon>Meloidogyne</taxon>
    </lineage>
</organism>
<gene>
    <name evidence="13" type="ORF">MENT_LOCUS56813</name>
</gene>
<dbReference type="InterPro" id="IPR002058">
    <property type="entry name" value="PAP_assoc"/>
</dbReference>
<evidence type="ECO:0000256" key="6">
    <source>
        <dbReference type="ARBA" id="ARBA00022723"/>
    </source>
</evidence>
<dbReference type="SUPFAM" id="SSF81301">
    <property type="entry name" value="Nucleotidyltransferase"/>
    <property type="match status" value="1"/>
</dbReference>
<dbReference type="SUPFAM" id="SSF81631">
    <property type="entry name" value="PAP/OAS1 substrate-binding domain"/>
    <property type="match status" value="1"/>
</dbReference>
<dbReference type="AlphaFoldDB" id="A0A6V7XV29"/>
<accession>A0A6V7XV29</accession>
<keyword evidence="10" id="KW-0472">Membrane</keyword>
<evidence type="ECO:0000256" key="2">
    <source>
        <dbReference type="ARBA" id="ARBA00001946"/>
    </source>
</evidence>
<keyword evidence="4" id="KW-0963">Cytoplasm</keyword>
<dbReference type="OrthoDB" id="407432at2759"/>
<keyword evidence="5" id="KW-0808">Transferase</keyword>
<dbReference type="GO" id="GO:0005737">
    <property type="term" value="C:cytoplasm"/>
    <property type="evidence" value="ECO:0007669"/>
    <property type="project" value="UniProtKB-SubCell"/>
</dbReference>
<evidence type="ECO:0000313" key="14">
    <source>
        <dbReference type="Proteomes" id="UP000580250"/>
    </source>
</evidence>
<evidence type="ECO:0000313" key="13">
    <source>
        <dbReference type="EMBL" id="CAD2203145.1"/>
    </source>
</evidence>
<keyword evidence="6" id="KW-0479">Metal-binding</keyword>
<comment type="cofactor">
    <cofactor evidence="1">
        <name>Mn(2+)</name>
        <dbReference type="ChEBI" id="CHEBI:29035"/>
    </cofactor>
</comment>
<reference evidence="13 14" key="1">
    <citation type="submission" date="2020-08" db="EMBL/GenBank/DDBJ databases">
        <authorList>
            <person name="Koutsovoulos G."/>
            <person name="Danchin GJ E."/>
        </authorList>
    </citation>
    <scope>NUCLEOTIDE SEQUENCE [LARGE SCALE GENOMIC DNA]</scope>
</reference>
<evidence type="ECO:0000256" key="1">
    <source>
        <dbReference type="ARBA" id="ARBA00001936"/>
    </source>
</evidence>
<evidence type="ECO:0000259" key="11">
    <source>
        <dbReference type="Pfam" id="PF03828"/>
    </source>
</evidence>
<dbReference type="GO" id="GO:0031123">
    <property type="term" value="P:RNA 3'-end processing"/>
    <property type="evidence" value="ECO:0007669"/>
    <property type="project" value="TreeGrafter"/>
</dbReference>
<dbReference type="PANTHER" id="PTHR12271">
    <property type="entry name" value="POLY A POLYMERASE CID PAP -RELATED"/>
    <property type="match status" value="1"/>
</dbReference>
<name>A0A6V7XV29_MELEN</name>
<dbReference type="CDD" id="cd05402">
    <property type="entry name" value="NT_PAP_TUTase"/>
    <property type="match status" value="1"/>
</dbReference>
<sequence>MYYFYFLYLNKRLYKNFFLVVSGIFIFKKIIFKLFSFIQMSHSSNNTSKNNKENGNNSRNFRPSKQRKQNENSQKNLEGNKNGEYVPRMDIVEKKYIPEDYLNKSFVGCSSSPRTPSKNIKIITPTRQQNVNKIFNKYLQKDETKIESSIRKNSKQFQQQNGGKLNNQNKYSNQNGSHFNKNIQNNRPLIRQSPTSLLRPLKEELKIDGKSSEFKPLLYGQFNSSPVIPQDVNGRPPRRRRHRPRSSIPAEINGNTLSGNEEEVFTRSLVGVILKNSLEENKFKNDAVNNWAEFLVYQDSKATFNSIVRLQADEMLSCSPPGSWRRVILTNPVNYKKLNFDTILVPKKVLFCQRHFMTSFSDGQVSFFVTATLRKDIISGDKNKFVYHSRLCNLFIDKEELIDPLIKMFGNNSEKEENDIPIKIRLWCFPFIQNNNCQLEFKLKQIDERYYAKINSTENEEESNDENSNIGEQQLLFSTNFCNWFSECIERFYIKNKMNNDKKIKMDKFVNLLNKKLKNNLDLPNEAKLILFGSAISGFGSNDCDLDICLINCGIDSSLNPSKSFPIKRIILSQIANILRKDDEFMQITAVLDARTPIVKFEHLPTGFNGDLSVDNTLAIHNSELLKLYQEFDERVAPLGFAIKCWAKLYGINDASKGSISSYAYIIMLIYYLQRCSPPILPFLQQEEEENNNSSLKIVEGWKVYYTKDINLIKQKFQSKFTPNKQTLAELFLNFLHFYGYKFCIHSNIVQIRVNGIYDKIQAKVPIKRRIYVEDPFDLNHNLTAGVYSENLNYFIKCCQKPIIGLRQLDKEIFSLNEVNDQISSDNNKLQKEKLKMDFSTLLLIYRPRRVTEPKKKKTKPKKELPSKDSLEN</sequence>
<comment type="subcellular location">
    <subcellularLocation>
        <location evidence="3">Cytoplasm</location>
    </subcellularLocation>
</comment>
<comment type="caution">
    <text evidence="13">The sequence shown here is derived from an EMBL/GenBank/DDBJ whole genome shotgun (WGS) entry which is preliminary data.</text>
</comment>
<comment type="cofactor">
    <cofactor evidence="2">
        <name>Mg(2+)</name>
        <dbReference type="ChEBI" id="CHEBI:18420"/>
    </cofactor>
</comment>
<evidence type="ECO:0000256" key="4">
    <source>
        <dbReference type="ARBA" id="ARBA00022490"/>
    </source>
</evidence>
<evidence type="ECO:0000256" key="5">
    <source>
        <dbReference type="ARBA" id="ARBA00022679"/>
    </source>
</evidence>
<feature type="compositionally biased region" description="Low complexity" evidence="9">
    <location>
        <begin position="45"/>
        <end position="60"/>
    </location>
</feature>
<dbReference type="Proteomes" id="UP000580250">
    <property type="component" value="Unassembled WGS sequence"/>
</dbReference>
<feature type="domain" description="Poly(A) RNA polymerase mitochondrial-like central palm" evidence="12">
    <location>
        <begin position="486"/>
        <end position="630"/>
    </location>
</feature>
<evidence type="ECO:0000256" key="8">
    <source>
        <dbReference type="ARBA" id="ARBA00038491"/>
    </source>
</evidence>
<feature type="region of interest" description="Disordered" evidence="9">
    <location>
        <begin position="850"/>
        <end position="873"/>
    </location>
</feature>
<dbReference type="Pfam" id="PF22600">
    <property type="entry name" value="MTPAP-like_central"/>
    <property type="match status" value="1"/>
</dbReference>
<protein>
    <submittedName>
        <fullName evidence="13">Uncharacterized protein</fullName>
    </submittedName>
</protein>
<keyword evidence="7" id="KW-0460">Magnesium</keyword>
<feature type="compositionally biased region" description="Basic residues" evidence="9">
    <location>
        <begin position="236"/>
        <end position="245"/>
    </location>
</feature>
<feature type="compositionally biased region" description="Polar residues" evidence="9">
    <location>
        <begin position="171"/>
        <end position="196"/>
    </location>
</feature>
<feature type="compositionally biased region" description="Basic and acidic residues" evidence="9">
    <location>
        <begin position="862"/>
        <end position="873"/>
    </location>
</feature>
<dbReference type="GO" id="GO:1990817">
    <property type="term" value="F:poly(A) RNA polymerase activity"/>
    <property type="evidence" value="ECO:0007669"/>
    <property type="project" value="UniProtKB-ARBA"/>
</dbReference>
<dbReference type="Gene3D" id="1.10.1410.10">
    <property type="match status" value="1"/>
</dbReference>
<keyword evidence="10" id="KW-1133">Transmembrane helix</keyword>
<evidence type="ECO:0000256" key="9">
    <source>
        <dbReference type="SAM" id="MobiDB-lite"/>
    </source>
</evidence>
<evidence type="ECO:0000256" key="7">
    <source>
        <dbReference type="ARBA" id="ARBA00022842"/>
    </source>
</evidence>
<comment type="similarity">
    <text evidence="8">Belongs to the DNA polymerase type-B-like family. GLD2 subfamily.</text>
</comment>
<feature type="domain" description="PAP-associated" evidence="11">
    <location>
        <begin position="727"/>
        <end position="781"/>
    </location>
</feature>
<dbReference type="InterPro" id="IPR043519">
    <property type="entry name" value="NT_sf"/>
</dbReference>
<dbReference type="GO" id="GO:0046872">
    <property type="term" value="F:metal ion binding"/>
    <property type="evidence" value="ECO:0007669"/>
    <property type="project" value="UniProtKB-KW"/>
</dbReference>
<proteinExistence type="inferred from homology"/>
<feature type="region of interest" description="Disordered" evidence="9">
    <location>
        <begin position="150"/>
        <end position="196"/>
    </location>
</feature>
<evidence type="ECO:0000259" key="12">
    <source>
        <dbReference type="Pfam" id="PF22600"/>
    </source>
</evidence>
<dbReference type="EMBL" id="CAJEWN010002326">
    <property type="protein sequence ID" value="CAD2203145.1"/>
    <property type="molecule type" value="Genomic_DNA"/>
</dbReference>
<feature type="region of interest" description="Disordered" evidence="9">
    <location>
        <begin position="45"/>
        <end position="84"/>
    </location>
</feature>
<keyword evidence="10" id="KW-0812">Transmembrane</keyword>
<evidence type="ECO:0000256" key="10">
    <source>
        <dbReference type="SAM" id="Phobius"/>
    </source>
</evidence>
<feature type="transmembrane region" description="Helical" evidence="10">
    <location>
        <begin position="17"/>
        <end position="38"/>
    </location>
</feature>
<feature type="compositionally biased region" description="Low complexity" evidence="9">
    <location>
        <begin position="155"/>
        <end position="170"/>
    </location>
</feature>
<evidence type="ECO:0000256" key="3">
    <source>
        <dbReference type="ARBA" id="ARBA00004496"/>
    </source>
</evidence>
<dbReference type="PANTHER" id="PTHR12271:SF40">
    <property type="entry name" value="POLY(A) RNA POLYMERASE GLD2"/>
    <property type="match status" value="1"/>
</dbReference>
<feature type="region of interest" description="Disordered" evidence="9">
    <location>
        <begin position="225"/>
        <end position="250"/>
    </location>
</feature>